<gene>
    <name evidence="2" type="ORF">CLV36_105168</name>
</gene>
<dbReference type="SMART" id="SM00671">
    <property type="entry name" value="SEL1"/>
    <property type="match status" value="5"/>
</dbReference>
<organism evidence="2 3">
    <name type="scientific">Laceyella sediminis</name>
    <dbReference type="NCBI Taxonomy" id="573074"/>
    <lineage>
        <taxon>Bacteria</taxon>
        <taxon>Bacillati</taxon>
        <taxon>Bacillota</taxon>
        <taxon>Bacilli</taxon>
        <taxon>Bacillales</taxon>
        <taxon>Thermoactinomycetaceae</taxon>
        <taxon>Laceyella</taxon>
    </lineage>
</organism>
<dbReference type="EMBL" id="PVTZ01000005">
    <property type="protein sequence ID" value="PRZ14852.1"/>
    <property type="molecule type" value="Genomic_DNA"/>
</dbReference>
<feature type="domain" description="DUF4145" evidence="1">
    <location>
        <begin position="36"/>
        <end position="119"/>
    </location>
</feature>
<sequence>MHDQSNRESLMVSKHGLFSFLADVSVDLVSLGEQLERNLFDDPHASLAKARVFGEELAKLIAAKEGRIRLVSATQYERLKALAQQGAITEEMRSHFDFVRTEGNKAVHNPKYESIEQALRAHRILYELSVWFMKQYVNPSFMHEGYVHPRPSWPESVSLDRIEEILEKALEKKLKQVMSTDPGATGTMEQESAIAGQANPAENKDKVAEGMKWLAKAAEAGDVWSMAELAYRKLTGKQVKQDVVEGEKWLRKASQAGDSWSMMELGYRLIVGEGLRQDAVEGEMWLRRSAEAEYPEAIRILGYRLLEGDGLQRNEAEGKRWIQRAAEKEEPIAMRILGYRLLHGVGYERDQAQGEFWLRKAVEAGEVVAMREYGYALIEGKVMAQDIAAGERWLTKEADAGDAEAGQWLKKKKGGLWNLFRL</sequence>
<dbReference type="PANTHER" id="PTHR43628">
    <property type="entry name" value="ACTIVATOR OF C KINASE PROTEIN 1-RELATED"/>
    <property type="match status" value="1"/>
</dbReference>
<dbReference type="Pfam" id="PF08238">
    <property type="entry name" value="Sel1"/>
    <property type="match status" value="6"/>
</dbReference>
<evidence type="ECO:0000259" key="1">
    <source>
        <dbReference type="Pfam" id="PF13643"/>
    </source>
</evidence>
<dbReference type="SUPFAM" id="SSF81901">
    <property type="entry name" value="HCP-like"/>
    <property type="match status" value="1"/>
</dbReference>
<protein>
    <submittedName>
        <fullName evidence="2">TPR repeat protein</fullName>
    </submittedName>
</protein>
<evidence type="ECO:0000313" key="3">
    <source>
        <dbReference type="Proteomes" id="UP000238836"/>
    </source>
</evidence>
<dbReference type="InterPro" id="IPR025285">
    <property type="entry name" value="DUF4145"/>
</dbReference>
<dbReference type="InterPro" id="IPR052945">
    <property type="entry name" value="Mitotic_Regulator"/>
</dbReference>
<dbReference type="Gene3D" id="1.25.40.10">
    <property type="entry name" value="Tetratricopeptide repeat domain"/>
    <property type="match status" value="1"/>
</dbReference>
<dbReference type="PANTHER" id="PTHR43628:SF1">
    <property type="entry name" value="CHITIN SYNTHASE REGULATORY FACTOR 2-RELATED"/>
    <property type="match status" value="1"/>
</dbReference>
<accession>A0ABX5ERT7</accession>
<dbReference type="InterPro" id="IPR006597">
    <property type="entry name" value="Sel1-like"/>
</dbReference>
<dbReference type="Pfam" id="PF13643">
    <property type="entry name" value="DUF4145"/>
    <property type="match status" value="1"/>
</dbReference>
<proteinExistence type="predicted"/>
<dbReference type="Proteomes" id="UP000238836">
    <property type="component" value="Unassembled WGS sequence"/>
</dbReference>
<keyword evidence="3" id="KW-1185">Reference proteome</keyword>
<comment type="caution">
    <text evidence="2">The sequence shown here is derived from an EMBL/GenBank/DDBJ whole genome shotgun (WGS) entry which is preliminary data.</text>
</comment>
<reference evidence="2 3" key="1">
    <citation type="submission" date="2018-03" db="EMBL/GenBank/DDBJ databases">
        <title>Genomic Encyclopedia of Archaeal and Bacterial Type Strains, Phase II (KMG-II): from individual species to whole genera.</title>
        <authorList>
            <person name="Goeker M."/>
        </authorList>
    </citation>
    <scope>NUCLEOTIDE SEQUENCE [LARGE SCALE GENOMIC DNA]</scope>
    <source>
        <strain evidence="2 3">RHA1</strain>
    </source>
</reference>
<name>A0ABX5ERT7_9BACL</name>
<evidence type="ECO:0000313" key="2">
    <source>
        <dbReference type="EMBL" id="PRZ14852.1"/>
    </source>
</evidence>
<dbReference type="InterPro" id="IPR011990">
    <property type="entry name" value="TPR-like_helical_dom_sf"/>
</dbReference>